<feature type="domain" description="Major facilitator superfamily (MFS) profile" evidence="8">
    <location>
        <begin position="9"/>
        <end position="454"/>
    </location>
</feature>
<evidence type="ECO:0000256" key="1">
    <source>
        <dbReference type="ARBA" id="ARBA00004651"/>
    </source>
</evidence>
<feature type="transmembrane region" description="Helical" evidence="7">
    <location>
        <begin position="161"/>
        <end position="184"/>
    </location>
</feature>
<evidence type="ECO:0000256" key="2">
    <source>
        <dbReference type="ARBA" id="ARBA00022448"/>
    </source>
</evidence>
<feature type="transmembrane region" description="Helical" evidence="7">
    <location>
        <begin position="390"/>
        <end position="411"/>
    </location>
</feature>
<evidence type="ECO:0000256" key="6">
    <source>
        <dbReference type="ARBA" id="ARBA00023136"/>
    </source>
</evidence>
<comment type="subcellular location">
    <subcellularLocation>
        <location evidence="1">Cell membrane</location>
        <topology evidence="1">Multi-pass membrane protein</topology>
    </subcellularLocation>
</comment>
<evidence type="ECO:0000256" key="4">
    <source>
        <dbReference type="ARBA" id="ARBA00022692"/>
    </source>
</evidence>
<evidence type="ECO:0000256" key="3">
    <source>
        <dbReference type="ARBA" id="ARBA00022475"/>
    </source>
</evidence>
<evidence type="ECO:0000256" key="7">
    <source>
        <dbReference type="SAM" id="Phobius"/>
    </source>
</evidence>
<protein>
    <submittedName>
        <fullName evidence="9">MFS transporter</fullName>
    </submittedName>
</protein>
<feature type="transmembrane region" description="Helical" evidence="7">
    <location>
        <begin position="40"/>
        <end position="63"/>
    </location>
</feature>
<reference evidence="9 10" key="1">
    <citation type="submission" date="2023-09" db="EMBL/GenBank/DDBJ databases">
        <title>Thioclava shenzhenensis sp. nov., a multidrug resistant bacteria-antagonizing species isolated from coastal seawater.</title>
        <authorList>
            <person name="Long M."/>
        </authorList>
    </citation>
    <scope>NUCLEOTIDE SEQUENCE [LARGE SCALE GENOMIC DNA]</scope>
    <source>
        <strain evidence="9 10">FTW29</strain>
    </source>
</reference>
<gene>
    <name evidence="9" type="ORF">RPE78_11565</name>
</gene>
<dbReference type="PANTHER" id="PTHR42718">
    <property type="entry name" value="MAJOR FACILITATOR SUPERFAMILY MULTIDRUG TRANSPORTER MFSC"/>
    <property type="match status" value="1"/>
</dbReference>
<dbReference type="Pfam" id="PF07690">
    <property type="entry name" value="MFS_1"/>
    <property type="match status" value="1"/>
</dbReference>
<name>A0ABZ1DXV1_9RHOB</name>
<dbReference type="PRINTS" id="PR01036">
    <property type="entry name" value="TCRTETB"/>
</dbReference>
<keyword evidence="5 7" id="KW-1133">Transmembrane helix</keyword>
<proteinExistence type="predicted"/>
<keyword evidence="2" id="KW-0813">Transport</keyword>
<feature type="transmembrane region" description="Helical" evidence="7">
    <location>
        <begin position="431"/>
        <end position="453"/>
    </location>
</feature>
<dbReference type="EMBL" id="CP135443">
    <property type="protein sequence ID" value="WRY33313.1"/>
    <property type="molecule type" value="Genomic_DNA"/>
</dbReference>
<dbReference type="SUPFAM" id="SSF103473">
    <property type="entry name" value="MFS general substrate transporter"/>
    <property type="match status" value="1"/>
</dbReference>
<dbReference type="Gene3D" id="1.20.1250.20">
    <property type="entry name" value="MFS general substrate transporter like domains"/>
    <property type="match status" value="1"/>
</dbReference>
<evidence type="ECO:0000313" key="9">
    <source>
        <dbReference type="EMBL" id="WRY33313.1"/>
    </source>
</evidence>
<keyword evidence="3" id="KW-1003">Cell membrane</keyword>
<accession>A0ABZ1DXV1</accession>
<dbReference type="InterPro" id="IPR011701">
    <property type="entry name" value="MFS"/>
</dbReference>
<feature type="transmembrane region" description="Helical" evidence="7">
    <location>
        <begin position="293"/>
        <end position="315"/>
    </location>
</feature>
<dbReference type="Gene3D" id="1.20.1720.10">
    <property type="entry name" value="Multidrug resistance protein D"/>
    <property type="match status" value="1"/>
</dbReference>
<evidence type="ECO:0000313" key="10">
    <source>
        <dbReference type="Proteomes" id="UP001623290"/>
    </source>
</evidence>
<dbReference type="PANTHER" id="PTHR42718:SF46">
    <property type="entry name" value="BLR6921 PROTEIN"/>
    <property type="match status" value="1"/>
</dbReference>
<keyword evidence="6 7" id="KW-0472">Membrane</keyword>
<feature type="transmembrane region" description="Helical" evidence="7">
    <location>
        <begin position="100"/>
        <end position="121"/>
    </location>
</feature>
<feature type="transmembrane region" description="Helical" evidence="7">
    <location>
        <begin position="75"/>
        <end position="94"/>
    </location>
</feature>
<evidence type="ECO:0000256" key="5">
    <source>
        <dbReference type="ARBA" id="ARBA00022989"/>
    </source>
</evidence>
<organism evidence="9 10">
    <name type="scientific">Thioclava litoralis</name>
    <dbReference type="NCBI Taxonomy" id="3076557"/>
    <lineage>
        <taxon>Bacteria</taxon>
        <taxon>Pseudomonadati</taxon>
        <taxon>Pseudomonadota</taxon>
        <taxon>Alphaproteobacteria</taxon>
        <taxon>Rhodobacterales</taxon>
        <taxon>Paracoccaceae</taxon>
        <taxon>Thioclava</taxon>
    </lineage>
</organism>
<feature type="transmembrane region" description="Helical" evidence="7">
    <location>
        <begin position="262"/>
        <end position="287"/>
    </location>
</feature>
<feature type="transmembrane region" description="Helical" evidence="7">
    <location>
        <begin position="327"/>
        <end position="346"/>
    </location>
</feature>
<feature type="transmembrane region" description="Helical" evidence="7">
    <location>
        <begin position="352"/>
        <end position="378"/>
    </location>
</feature>
<dbReference type="InterPro" id="IPR020846">
    <property type="entry name" value="MFS_dom"/>
</dbReference>
<evidence type="ECO:0000259" key="8">
    <source>
        <dbReference type="PROSITE" id="PS50850"/>
    </source>
</evidence>
<dbReference type="Proteomes" id="UP001623290">
    <property type="component" value="Chromosome"/>
</dbReference>
<dbReference type="PROSITE" id="PS50850">
    <property type="entry name" value="MFS"/>
    <property type="match status" value="1"/>
</dbReference>
<feature type="transmembrane region" description="Helical" evidence="7">
    <location>
        <begin position="133"/>
        <end position="155"/>
    </location>
</feature>
<dbReference type="InterPro" id="IPR036259">
    <property type="entry name" value="MFS_trans_sf"/>
</dbReference>
<sequence>MQKLRENILPLTIAFALLMELIDATVLSTALPVMARDLDVAVLSLKMAMTTYLIAFAALVPISGWIADKFGARRTFILAMLLFIGASALCADQSTLLGLVLARALQGAGAAMMTPVGRLIVLRNTDRQELVKAMVYLTVPALIGPALGPLVGAVVTQTLGWRWIFLINIPLGSFALALAFRHLPHDTPAPPKRFDILGFFISAIGLGSLMAGLSALGEHIMPMPVALGLSLTGLGLMVAYALRARHRNDALLDPNLFRHRTFSIGIWGGTAFRLSNGAIALLLPLLFQLGLGMSILASGALAGLTAVGALSIRGFSGKVVDRFGFRSMLILGTCVRAASLLGFGTVTNPYDWYLVPLLLIGGVAQALTFTAINAITFADLDPQEMSRGSSLAAVAQQVSLTLGIALAGGALELSAFATGAEISNSAIPLHAFTLGFAIVATTGPLAILIFSRLKTTDGASLRHLKRTA</sequence>
<dbReference type="RefSeq" id="WP_406720632.1">
    <property type="nucleotide sequence ID" value="NZ_CP135443.1"/>
</dbReference>
<feature type="transmembrane region" description="Helical" evidence="7">
    <location>
        <begin position="196"/>
        <end position="217"/>
    </location>
</feature>
<keyword evidence="10" id="KW-1185">Reference proteome</keyword>
<feature type="transmembrane region" description="Helical" evidence="7">
    <location>
        <begin position="223"/>
        <end position="242"/>
    </location>
</feature>
<keyword evidence="4 7" id="KW-0812">Transmembrane</keyword>